<evidence type="ECO:0000259" key="3">
    <source>
        <dbReference type="Pfam" id="PF08031"/>
    </source>
</evidence>
<keyword evidence="5" id="KW-1185">Reference proteome</keyword>
<dbReference type="EMBL" id="CP133613">
    <property type="protein sequence ID" value="WMV15513.1"/>
    <property type="molecule type" value="Genomic_DNA"/>
</dbReference>
<dbReference type="InterPro" id="IPR016169">
    <property type="entry name" value="FAD-bd_PCMH_sub2"/>
</dbReference>
<dbReference type="InterPro" id="IPR012951">
    <property type="entry name" value="BBE"/>
</dbReference>
<organism evidence="4 5">
    <name type="scientific">Solanum verrucosum</name>
    <dbReference type="NCBI Taxonomy" id="315347"/>
    <lineage>
        <taxon>Eukaryota</taxon>
        <taxon>Viridiplantae</taxon>
        <taxon>Streptophyta</taxon>
        <taxon>Embryophyta</taxon>
        <taxon>Tracheophyta</taxon>
        <taxon>Spermatophyta</taxon>
        <taxon>Magnoliopsida</taxon>
        <taxon>eudicotyledons</taxon>
        <taxon>Gunneridae</taxon>
        <taxon>Pentapetalae</taxon>
        <taxon>asterids</taxon>
        <taxon>lamiids</taxon>
        <taxon>Solanales</taxon>
        <taxon>Solanaceae</taxon>
        <taxon>Solanoideae</taxon>
        <taxon>Solaneae</taxon>
        <taxon>Solanum</taxon>
    </lineage>
</organism>
<evidence type="ECO:0000313" key="5">
    <source>
        <dbReference type="Proteomes" id="UP001234989"/>
    </source>
</evidence>
<evidence type="ECO:0000313" key="4">
    <source>
        <dbReference type="EMBL" id="WMV15513.1"/>
    </source>
</evidence>
<reference evidence="4" key="1">
    <citation type="submission" date="2023-08" db="EMBL/GenBank/DDBJ databases">
        <title>A de novo genome assembly of Solanum verrucosum Schlechtendal, a Mexican diploid species geographically isolated from the other diploid A-genome species in potato relatives.</title>
        <authorList>
            <person name="Hosaka K."/>
        </authorList>
    </citation>
    <scope>NUCLEOTIDE SEQUENCE</scope>
    <source>
        <tissue evidence="4">Young leaves</tissue>
    </source>
</reference>
<proteinExistence type="predicted"/>
<dbReference type="Proteomes" id="UP001234989">
    <property type="component" value="Chromosome 2"/>
</dbReference>
<dbReference type="Gene3D" id="3.40.462.20">
    <property type="match status" value="1"/>
</dbReference>
<dbReference type="GO" id="GO:0050660">
    <property type="term" value="F:flavin adenine dinucleotide binding"/>
    <property type="evidence" value="ECO:0007669"/>
    <property type="project" value="InterPro"/>
</dbReference>
<feature type="domain" description="Berberine/berberine-like" evidence="3">
    <location>
        <begin position="186"/>
        <end position="242"/>
    </location>
</feature>
<gene>
    <name evidence="4" type="ORF">MTR67_008898</name>
</gene>
<dbReference type="GO" id="GO:0016491">
    <property type="term" value="F:oxidoreductase activity"/>
    <property type="evidence" value="ECO:0007669"/>
    <property type="project" value="InterPro"/>
</dbReference>
<dbReference type="Gene3D" id="3.30.465.10">
    <property type="match status" value="1"/>
</dbReference>
<protein>
    <recommendedName>
        <fullName evidence="3">Berberine/berberine-like domain-containing protein</fullName>
    </recommendedName>
</protein>
<dbReference type="PANTHER" id="PTHR32448">
    <property type="entry name" value="OS08G0158400 PROTEIN"/>
    <property type="match status" value="1"/>
</dbReference>
<keyword evidence="1" id="KW-0285">Flavoprotein</keyword>
<evidence type="ECO:0000256" key="2">
    <source>
        <dbReference type="ARBA" id="ARBA00022827"/>
    </source>
</evidence>
<evidence type="ECO:0000256" key="1">
    <source>
        <dbReference type="ARBA" id="ARBA00022630"/>
    </source>
</evidence>
<name>A0AAF0Q346_SOLVR</name>
<keyword evidence="2" id="KW-0274">FAD</keyword>
<sequence>RSLVWNSEFPFGGGQRAIYAFFTTIFVGGVDELLHEIQKSFPELGLVKDDCIEMSWIESILFFANFPRGTSLDMLLDRTNQIGFFKGKSDYVQRPISINGLEGTWKLLNQLLSENSRAELQFSPYGGKLSDISESEISLPHRAGNIFMIKYEVYWGEIENSQSNIAWIQELYEYMVKYVSKSPRAAYFNYRDLDLGMNNKGNTSYEQAKIWGEKYFKNNFDRLKVKTKIDPTNLFRNEQSIPPLLS</sequence>
<accession>A0AAF0Q346</accession>
<dbReference type="Pfam" id="PF08031">
    <property type="entry name" value="BBE"/>
    <property type="match status" value="1"/>
</dbReference>
<feature type="non-terminal residue" evidence="4">
    <location>
        <position position="1"/>
    </location>
</feature>
<dbReference type="AlphaFoldDB" id="A0AAF0Q346"/>